<keyword evidence="7 11" id="KW-0418">Kinase</keyword>
<dbReference type="Pfam" id="PF02223">
    <property type="entry name" value="Thymidylate_kin"/>
    <property type="match status" value="1"/>
</dbReference>
<reference evidence="14 15" key="1">
    <citation type="submission" date="2015-06" db="EMBL/GenBank/DDBJ databases">
        <title>Investigation of pathophysiology for high-risk pregnancy and development of treatment modality based on it.</title>
        <authorList>
            <person name="Kim B.-C."/>
            <person name="Lim S."/>
        </authorList>
    </citation>
    <scope>NUCLEOTIDE SEQUENCE [LARGE SCALE GENOMIC DNA]</scope>
    <source>
        <strain evidence="14 15">AD1-86</strain>
    </source>
</reference>
<dbReference type="EC" id="2.7.4.9" evidence="2 11"/>
<feature type="domain" description="Thymidylate kinase-like" evidence="13">
    <location>
        <begin position="29"/>
        <end position="220"/>
    </location>
</feature>
<dbReference type="InterPro" id="IPR018094">
    <property type="entry name" value="Thymidylate_kinase"/>
</dbReference>
<keyword evidence="6 11" id="KW-0547">Nucleotide-binding</keyword>
<dbReference type="PATRIC" id="fig|1630135.4.peg.1885"/>
<organism evidence="14 15">
    <name type="scientific">Dermabacter vaginalis</name>
    <dbReference type="NCBI Taxonomy" id="1630135"/>
    <lineage>
        <taxon>Bacteria</taxon>
        <taxon>Bacillati</taxon>
        <taxon>Actinomycetota</taxon>
        <taxon>Actinomycetes</taxon>
        <taxon>Micrococcales</taxon>
        <taxon>Dermabacteraceae</taxon>
        <taxon>Dermabacter</taxon>
    </lineage>
</organism>
<evidence type="ECO:0000256" key="1">
    <source>
        <dbReference type="ARBA" id="ARBA00009776"/>
    </source>
</evidence>
<evidence type="ECO:0000256" key="7">
    <source>
        <dbReference type="ARBA" id="ARBA00022777"/>
    </source>
</evidence>
<dbReference type="GO" id="GO:0004798">
    <property type="term" value="F:dTMP kinase activity"/>
    <property type="evidence" value="ECO:0007669"/>
    <property type="project" value="UniProtKB-UniRule"/>
</dbReference>
<evidence type="ECO:0000256" key="5">
    <source>
        <dbReference type="ARBA" id="ARBA00022727"/>
    </source>
</evidence>
<accession>A0A1B0ZKL6</accession>
<proteinExistence type="inferred from homology"/>
<keyword evidence="4 11" id="KW-0808">Transferase</keyword>
<dbReference type="GO" id="GO:0005829">
    <property type="term" value="C:cytosol"/>
    <property type="evidence" value="ECO:0007669"/>
    <property type="project" value="TreeGrafter"/>
</dbReference>
<keyword evidence="5 11" id="KW-0545">Nucleotide biosynthesis</keyword>
<dbReference type="GO" id="GO:0006233">
    <property type="term" value="P:dTDP biosynthetic process"/>
    <property type="evidence" value="ECO:0007669"/>
    <property type="project" value="InterPro"/>
</dbReference>
<evidence type="ECO:0000256" key="4">
    <source>
        <dbReference type="ARBA" id="ARBA00022679"/>
    </source>
</evidence>
<keyword evidence="8 11" id="KW-0067">ATP-binding</keyword>
<feature type="compositionally biased region" description="Low complexity" evidence="12">
    <location>
        <begin position="1"/>
        <end position="23"/>
    </location>
</feature>
<comment type="similarity">
    <text evidence="1 11">Belongs to the thymidylate kinase family.</text>
</comment>
<evidence type="ECO:0000313" key="14">
    <source>
        <dbReference type="EMBL" id="ANP28437.1"/>
    </source>
</evidence>
<dbReference type="PROSITE" id="PS01331">
    <property type="entry name" value="THYMIDYLATE_KINASE"/>
    <property type="match status" value="1"/>
</dbReference>
<dbReference type="PANTHER" id="PTHR10344">
    <property type="entry name" value="THYMIDYLATE KINASE"/>
    <property type="match status" value="1"/>
</dbReference>
<dbReference type="InterPro" id="IPR018095">
    <property type="entry name" value="Thymidylate_kin_CS"/>
</dbReference>
<evidence type="ECO:0000256" key="10">
    <source>
        <dbReference type="ARBA" id="ARBA00057735"/>
    </source>
</evidence>
<evidence type="ECO:0000259" key="13">
    <source>
        <dbReference type="Pfam" id="PF02223"/>
    </source>
</evidence>
<dbReference type="PANTHER" id="PTHR10344:SF4">
    <property type="entry name" value="UMP-CMP KINASE 2, MITOCHONDRIAL"/>
    <property type="match status" value="1"/>
</dbReference>
<comment type="function">
    <text evidence="10 11">Phosphorylation of dTMP to form dTDP in both de novo and salvage pathways of dTTP synthesis.</text>
</comment>
<sequence>MSSIDPTAPRTPLTPATASPSPTGLFVTFEGGDGGGKSTQIPLLEKWLRSESSPFAGAEVTVTKEPGGSPLGAQIRELILHSDHVSDRCEALLYAADRAHHVETVVRPALESGGIVVGDRYLDSSVAYQGAGRALDPSDVYELSMWATQGLLPHVTFLLDITPEALAERREKASLDRLEREGIEFHEAVRAAFLDLARRDHERWIVIDASRSIDDVHVEITQRLADWVRVNAHTLTGAAEHPVEGTTEPDSLL</sequence>
<evidence type="ECO:0000256" key="8">
    <source>
        <dbReference type="ARBA" id="ARBA00022840"/>
    </source>
</evidence>
<feature type="region of interest" description="Disordered" evidence="12">
    <location>
        <begin position="1"/>
        <end position="24"/>
    </location>
</feature>
<dbReference type="AlphaFoldDB" id="A0A1B0ZKL6"/>
<dbReference type="EMBL" id="CP012117">
    <property type="protein sequence ID" value="ANP28437.1"/>
    <property type="molecule type" value="Genomic_DNA"/>
</dbReference>
<comment type="catalytic activity">
    <reaction evidence="9 11">
        <text>dTMP + ATP = dTDP + ADP</text>
        <dbReference type="Rhea" id="RHEA:13517"/>
        <dbReference type="ChEBI" id="CHEBI:30616"/>
        <dbReference type="ChEBI" id="CHEBI:58369"/>
        <dbReference type="ChEBI" id="CHEBI:63528"/>
        <dbReference type="ChEBI" id="CHEBI:456216"/>
        <dbReference type="EC" id="2.7.4.9"/>
    </reaction>
</comment>
<dbReference type="Proteomes" id="UP000092596">
    <property type="component" value="Chromosome"/>
</dbReference>
<dbReference type="KEGG" id="dva:DAD186_18870"/>
<dbReference type="FunFam" id="3.40.50.300:FF:000225">
    <property type="entry name" value="Thymidylate kinase"/>
    <property type="match status" value="1"/>
</dbReference>
<dbReference type="STRING" id="1630135.DAD186_18870"/>
<feature type="binding site" evidence="11">
    <location>
        <begin position="31"/>
        <end position="38"/>
    </location>
    <ligand>
        <name>ATP</name>
        <dbReference type="ChEBI" id="CHEBI:30616"/>
    </ligand>
</feature>
<name>A0A1B0ZKL6_9MICO</name>
<dbReference type="InterPro" id="IPR027417">
    <property type="entry name" value="P-loop_NTPase"/>
</dbReference>
<dbReference type="GO" id="GO:0006227">
    <property type="term" value="P:dUDP biosynthetic process"/>
    <property type="evidence" value="ECO:0007669"/>
    <property type="project" value="TreeGrafter"/>
</dbReference>
<evidence type="ECO:0000256" key="11">
    <source>
        <dbReference type="HAMAP-Rule" id="MF_00165"/>
    </source>
</evidence>
<evidence type="ECO:0000256" key="9">
    <source>
        <dbReference type="ARBA" id="ARBA00048743"/>
    </source>
</evidence>
<dbReference type="CDD" id="cd01672">
    <property type="entry name" value="TMPK"/>
    <property type="match status" value="1"/>
</dbReference>
<dbReference type="InterPro" id="IPR039430">
    <property type="entry name" value="Thymidylate_kin-like_dom"/>
</dbReference>
<gene>
    <name evidence="11" type="primary">tmk</name>
    <name evidence="14" type="ORF">DAD186_18870</name>
</gene>
<evidence type="ECO:0000256" key="6">
    <source>
        <dbReference type="ARBA" id="ARBA00022741"/>
    </source>
</evidence>
<evidence type="ECO:0000256" key="12">
    <source>
        <dbReference type="SAM" id="MobiDB-lite"/>
    </source>
</evidence>
<protein>
    <recommendedName>
        <fullName evidence="3 11">Thymidylate kinase</fullName>
        <ecNumber evidence="2 11">2.7.4.9</ecNumber>
    </recommendedName>
    <alternativeName>
        <fullName evidence="11">dTMP kinase</fullName>
    </alternativeName>
</protein>
<dbReference type="GO" id="GO:0005524">
    <property type="term" value="F:ATP binding"/>
    <property type="evidence" value="ECO:0007669"/>
    <property type="project" value="UniProtKB-UniRule"/>
</dbReference>
<dbReference type="NCBIfam" id="TIGR00041">
    <property type="entry name" value="DTMP_kinase"/>
    <property type="match status" value="1"/>
</dbReference>
<evidence type="ECO:0000256" key="3">
    <source>
        <dbReference type="ARBA" id="ARBA00017144"/>
    </source>
</evidence>
<dbReference type="Gene3D" id="3.40.50.300">
    <property type="entry name" value="P-loop containing nucleotide triphosphate hydrolases"/>
    <property type="match status" value="1"/>
</dbReference>
<dbReference type="GO" id="GO:0006235">
    <property type="term" value="P:dTTP biosynthetic process"/>
    <property type="evidence" value="ECO:0007669"/>
    <property type="project" value="UniProtKB-UniRule"/>
</dbReference>
<evidence type="ECO:0000313" key="15">
    <source>
        <dbReference type="Proteomes" id="UP000092596"/>
    </source>
</evidence>
<evidence type="ECO:0000256" key="2">
    <source>
        <dbReference type="ARBA" id="ARBA00012980"/>
    </source>
</evidence>
<dbReference type="RefSeq" id="WP_065248428.1">
    <property type="nucleotide sequence ID" value="NZ_CP012117.1"/>
</dbReference>
<dbReference type="HAMAP" id="MF_00165">
    <property type="entry name" value="Thymidylate_kinase"/>
    <property type="match status" value="1"/>
</dbReference>
<dbReference type="SUPFAM" id="SSF52540">
    <property type="entry name" value="P-loop containing nucleoside triphosphate hydrolases"/>
    <property type="match status" value="1"/>
</dbReference>